<accession>A0A7R9FBU5</accession>
<keyword evidence="1" id="KW-0472">Membrane</keyword>
<keyword evidence="1" id="KW-1133">Transmembrane helix</keyword>
<name>A0A7R9FBU5_9NEOP</name>
<protein>
    <submittedName>
        <fullName evidence="2">Uncharacterized protein</fullName>
    </submittedName>
</protein>
<gene>
    <name evidence="2" type="ORF">TBIB3V08_LOCUS12045</name>
</gene>
<feature type="transmembrane region" description="Helical" evidence="1">
    <location>
        <begin position="78"/>
        <end position="102"/>
    </location>
</feature>
<evidence type="ECO:0000256" key="1">
    <source>
        <dbReference type="SAM" id="Phobius"/>
    </source>
</evidence>
<reference evidence="2" key="1">
    <citation type="submission" date="2020-11" db="EMBL/GenBank/DDBJ databases">
        <authorList>
            <person name="Tran Van P."/>
        </authorList>
    </citation>
    <scope>NUCLEOTIDE SEQUENCE</scope>
</reference>
<proteinExistence type="predicted"/>
<evidence type="ECO:0000313" key="2">
    <source>
        <dbReference type="EMBL" id="CAD7449772.1"/>
    </source>
</evidence>
<dbReference type="AlphaFoldDB" id="A0A7R9FBU5"/>
<organism evidence="2">
    <name type="scientific">Timema bartmani</name>
    <dbReference type="NCBI Taxonomy" id="61472"/>
    <lineage>
        <taxon>Eukaryota</taxon>
        <taxon>Metazoa</taxon>
        <taxon>Ecdysozoa</taxon>
        <taxon>Arthropoda</taxon>
        <taxon>Hexapoda</taxon>
        <taxon>Insecta</taxon>
        <taxon>Pterygota</taxon>
        <taxon>Neoptera</taxon>
        <taxon>Polyneoptera</taxon>
        <taxon>Phasmatodea</taxon>
        <taxon>Timematodea</taxon>
        <taxon>Timematoidea</taxon>
        <taxon>Timematidae</taxon>
        <taxon>Timema</taxon>
    </lineage>
</organism>
<keyword evidence="1" id="KW-0812">Transmembrane</keyword>
<sequence length="151" mass="17030">MNRVSNEWVLKECGLKGNPICQCDISVLRWFGDVERMSVDRVSKRIYEGDRRAGVRSCLVGTVRVIRVLQLVKSASTMINLSLTAALGIFLLEVILVIIVIVTKCEYYYNRRNSDDDAIQVSPEVGVYPDRRPPIMSSVFYVGSRSIAEIV</sequence>
<dbReference type="EMBL" id="OD572479">
    <property type="protein sequence ID" value="CAD7449772.1"/>
    <property type="molecule type" value="Genomic_DNA"/>
</dbReference>